<dbReference type="Proteomes" id="UP000275078">
    <property type="component" value="Unassembled WGS sequence"/>
</dbReference>
<feature type="chain" id="PRO_5017991772" evidence="3">
    <location>
        <begin position="19"/>
        <end position="442"/>
    </location>
</feature>
<keyword evidence="3" id="KW-0732">Signal</keyword>
<feature type="compositionally biased region" description="Acidic residues" evidence="2">
    <location>
        <begin position="431"/>
        <end position="442"/>
    </location>
</feature>
<dbReference type="AlphaFoldDB" id="A0A3N4ILX1"/>
<keyword evidence="1" id="KW-0175">Coiled coil</keyword>
<gene>
    <name evidence="4" type="ORF">BJ508DRAFT_346630</name>
</gene>
<feature type="region of interest" description="Disordered" evidence="2">
    <location>
        <begin position="356"/>
        <end position="442"/>
    </location>
</feature>
<evidence type="ECO:0000256" key="1">
    <source>
        <dbReference type="SAM" id="Coils"/>
    </source>
</evidence>
<evidence type="ECO:0000256" key="3">
    <source>
        <dbReference type="SAM" id="SignalP"/>
    </source>
</evidence>
<reference evidence="4 5" key="1">
    <citation type="journal article" date="2018" name="Nat. Ecol. Evol.">
        <title>Pezizomycetes genomes reveal the molecular basis of ectomycorrhizal truffle lifestyle.</title>
        <authorList>
            <person name="Murat C."/>
            <person name="Payen T."/>
            <person name="Noel B."/>
            <person name="Kuo A."/>
            <person name="Morin E."/>
            <person name="Chen J."/>
            <person name="Kohler A."/>
            <person name="Krizsan K."/>
            <person name="Balestrini R."/>
            <person name="Da Silva C."/>
            <person name="Montanini B."/>
            <person name="Hainaut M."/>
            <person name="Levati E."/>
            <person name="Barry K.W."/>
            <person name="Belfiori B."/>
            <person name="Cichocki N."/>
            <person name="Clum A."/>
            <person name="Dockter R.B."/>
            <person name="Fauchery L."/>
            <person name="Guy J."/>
            <person name="Iotti M."/>
            <person name="Le Tacon F."/>
            <person name="Lindquist E.A."/>
            <person name="Lipzen A."/>
            <person name="Malagnac F."/>
            <person name="Mello A."/>
            <person name="Molinier V."/>
            <person name="Miyauchi S."/>
            <person name="Poulain J."/>
            <person name="Riccioni C."/>
            <person name="Rubini A."/>
            <person name="Sitrit Y."/>
            <person name="Splivallo R."/>
            <person name="Traeger S."/>
            <person name="Wang M."/>
            <person name="Zifcakova L."/>
            <person name="Wipf D."/>
            <person name="Zambonelli A."/>
            <person name="Paolocci F."/>
            <person name="Nowrousian M."/>
            <person name="Ottonello S."/>
            <person name="Baldrian P."/>
            <person name="Spatafora J.W."/>
            <person name="Henrissat B."/>
            <person name="Nagy L.G."/>
            <person name="Aury J.M."/>
            <person name="Wincker P."/>
            <person name="Grigoriev I.V."/>
            <person name="Bonfante P."/>
            <person name="Martin F.M."/>
        </authorList>
    </citation>
    <scope>NUCLEOTIDE SEQUENCE [LARGE SCALE GENOMIC DNA]</scope>
    <source>
        <strain evidence="4 5">RN42</strain>
    </source>
</reference>
<protein>
    <submittedName>
        <fullName evidence="4">Uncharacterized protein</fullName>
    </submittedName>
</protein>
<keyword evidence="5" id="KW-1185">Reference proteome</keyword>
<evidence type="ECO:0000313" key="5">
    <source>
        <dbReference type="Proteomes" id="UP000275078"/>
    </source>
</evidence>
<evidence type="ECO:0000256" key="2">
    <source>
        <dbReference type="SAM" id="MobiDB-lite"/>
    </source>
</evidence>
<name>A0A3N4ILX1_ASCIM</name>
<accession>A0A3N4ILX1</accession>
<dbReference type="EMBL" id="ML119648">
    <property type="protein sequence ID" value="RPA86879.1"/>
    <property type="molecule type" value="Genomic_DNA"/>
</dbReference>
<feature type="coiled-coil region" evidence="1">
    <location>
        <begin position="288"/>
        <end position="339"/>
    </location>
</feature>
<organism evidence="4 5">
    <name type="scientific">Ascobolus immersus RN42</name>
    <dbReference type="NCBI Taxonomy" id="1160509"/>
    <lineage>
        <taxon>Eukaryota</taxon>
        <taxon>Fungi</taxon>
        <taxon>Dikarya</taxon>
        <taxon>Ascomycota</taxon>
        <taxon>Pezizomycotina</taxon>
        <taxon>Pezizomycetes</taxon>
        <taxon>Pezizales</taxon>
        <taxon>Ascobolaceae</taxon>
        <taxon>Ascobolus</taxon>
    </lineage>
</organism>
<evidence type="ECO:0000313" key="4">
    <source>
        <dbReference type="EMBL" id="RPA86879.1"/>
    </source>
</evidence>
<sequence>MLSELGLAKLFPSILVYAFQYLASSNGTPAVRPTPPPSDQIGVLGFLNPQNGQFIEVKPWEWIYDNKTTLAVNFTEIALRTDIPESSWLSAGVIEIEIPDSAETFENAISVIDEAHGAEGAEGAEGELSNSEMFKKVFNYIAGLYPFRNAASHPTILRDHPNKPAFFSGKLQYTAPVPSTLGLHVGLGVPVAHDPYGLSKDSIFMSVAKTIPCYAFYLFTDNPFCFDFKKDMVVYQYVQTTRLVMPVILVLNFHGKKAKDLVNYADQRLAEALNNFLRRLELRMSEIYKVQLAEMAREETRLDEIQRRREWRWAARQWEHQQEHQLETARRLAEEARRAALSREVLDRQFTEYLASGASGSGAGSASSTGPDVASGMGAGGTSGAGSDAASGMGAGGTSGAGPDVASGGAGASSGPPPGHTGPWYVRQEIEIEDITGTEWDV</sequence>
<feature type="signal peptide" evidence="3">
    <location>
        <begin position="1"/>
        <end position="18"/>
    </location>
</feature>
<proteinExistence type="predicted"/>